<dbReference type="KEGG" id="mant:BHD05_11205"/>
<keyword evidence="6" id="KW-0325">Glycoprotein</keyword>
<evidence type="ECO:0000256" key="3">
    <source>
        <dbReference type="ARBA" id="ARBA00022729"/>
    </source>
</evidence>
<feature type="region of interest" description="Disordered" evidence="7">
    <location>
        <begin position="119"/>
        <end position="155"/>
    </location>
</feature>
<keyword evidence="5 8" id="KW-0472">Membrane</keyword>
<evidence type="ECO:0000256" key="2">
    <source>
        <dbReference type="ARBA" id="ARBA00022692"/>
    </source>
</evidence>
<evidence type="ECO:0000256" key="7">
    <source>
        <dbReference type="SAM" id="MobiDB-lite"/>
    </source>
</evidence>
<evidence type="ECO:0000256" key="1">
    <source>
        <dbReference type="ARBA" id="ARBA00004141"/>
    </source>
</evidence>
<evidence type="ECO:0000256" key="8">
    <source>
        <dbReference type="SAM" id="Phobius"/>
    </source>
</evidence>
<dbReference type="EMBL" id="CP017146">
    <property type="protein sequence ID" value="QHO70123.1"/>
    <property type="molecule type" value="Genomic_DNA"/>
</dbReference>
<dbReference type="OrthoDB" id="2004788at2"/>
<dbReference type="AlphaFoldDB" id="A0A7L5AHT0"/>
<gene>
    <name evidence="10" type="ORF">BHD05_11205</name>
</gene>
<comment type="subcellular location">
    <subcellularLocation>
        <location evidence="1">Membrane</location>
        <topology evidence="1">Multi-pass membrane protein</topology>
    </subcellularLocation>
</comment>
<dbReference type="InterPro" id="IPR007829">
    <property type="entry name" value="TM2"/>
</dbReference>
<feature type="compositionally biased region" description="Low complexity" evidence="7">
    <location>
        <begin position="119"/>
        <end position="147"/>
    </location>
</feature>
<evidence type="ECO:0000256" key="6">
    <source>
        <dbReference type="ARBA" id="ARBA00023180"/>
    </source>
</evidence>
<evidence type="ECO:0000313" key="10">
    <source>
        <dbReference type="EMBL" id="QHO70123.1"/>
    </source>
</evidence>
<feature type="region of interest" description="Disordered" evidence="7">
    <location>
        <begin position="1"/>
        <end position="20"/>
    </location>
</feature>
<dbReference type="PANTHER" id="PTHR21016">
    <property type="entry name" value="BETA-AMYLOID BINDING PROTEIN-RELATED"/>
    <property type="match status" value="1"/>
</dbReference>
<protein>
    <recommendedName>
        <fullName evidence="9">TM2 domain-containing protein</fullName>
    </recommendedName>
</protein>
<proteinExistence type="predicted"/>
<evidence type="ECO:0000313" key="11">
    <source>
        <dbReference type="Proteomes" id="UP000464507"/>
    </source>
</evidence>
<dbReference type="RefSeq" id="WP_161886511.1">
    <property type="nucleotide sequence ID" value="NZ_CP017146.1"/>
</dbReference>
<feature type="transmembrane region" description="Helical" evidence="8">
    <location>
        <begin position="53"/>
        <end position="75"/>
    </location>
</feature>
<feature type="compositionally biased region" description="Polar residues" evidence="7">
    <location>
        <begin position="1"/>
        <end position="10"/>
    </location>
</feature>
<evidence type="ECO:0000259" key="9">
    <source>
        <dbReference type="Pfam" id="PF05154"/>
    </source>
</evidence>
<dbReference type="Proteomes" id="UP000464507">
    <property type="component" value="Chromosome"/>
</dbReference>
<dbReference type="InterPro" id="IPR050932">
    <property type="entry name" value="TM2D1-3-like"/>
</dbReference>
<accession>A0A7L5AHT0</accession>
<keyword evidence="4 8" id="KW-1133">Transmembrane helix</keyword>
<dbReference type="PANTHER" id="PTHR21016:SF4">
    <property type="entry name" value="TM2 DOMAIN-CONTAINING PROTEIN 2"/>
    <property type="match status" value="1"/>
</dbReference>
<keyword evidence="2 8" id="KW-0812">Transmembrane</keyword>
<sequence>MSDSNAVTTENKSDSAPPETQISSRSFVLTWLFALLLGFFGVDRFYLGKVGTGLLKLVTFSGFGIWYLVDLIIVLSGSARDKQGLPLAEFAQHKKIAWIVTAAAIVLSLVISGVTAGASSNTAAPAVPAAPAASEDTETATDTAPAAPEEPEADSATVQQWAVDTYGTFDAVTEIGTGDSLITLPAGATAGLVTAQYDGGGNFSISVLNAANESTGELLVNTIGAYTGTTVYGFQSFSEGVTLQVAADAPWTITMSPISTAAPLAASGTGDSVYFYEGPAGQLTASYSGSSNFVVFQQTSDDFNFGLLINEIGTYSGTVPLTAGPSVLTVTADAPWTLEAK</sequence>
<keyword evidence="3" id="KW-0732">Signal</keyword>
<dbReference type="GO" id="GO:0016020">
    <property type="term" value="C:membrane"/>
    <property type="evidence" value="ECO:0007669"/>
    <property type="project" value="UniProtKB-SubCell"/>
</dbReference>
<name>A0A7L5AHT0_9MICO</name>
<organism evidence="10 11">
    <name type="scientific">Marisediminicola antarctica</name>
    <dbReference type="NCBI Taxonomy" id="674079"/>
    <lineage>
        <taxon>Bacteria</taxon>
        <taxon>Bacillati</taxon>
        <taxon>Actinomycetota</taxon>
        <taxon>Actinomycetes</taxon>
        <taxon>Micrococcales</taxon>
        <taxon>Microbacteriaceae</taxon>
        <taxon>Marisediminicola</taxon>
    </lineage>
</organism>
<keyword evidence="11" id="KW-1185">Reference proteome</keyword>
<evidence type="ECO:0000256" key="4">
    <source>
        <dbReference type="ARBA" id="ARBA00022989"/>
    </source>
</evidence>
<evidence type="ECO:0000256" key="5">
    <source>
        <dbReference type="ARBA" id="ARBA00023136"/>
    </source>
</evidence>
<feature type="domain" description="TM2" evidence="9">
    <location>
        <begin position="24"/>
        <end position="72"/>
    </location>
</feature>
<dbReference type="Pfam" id="PF05154">
    <property type="entry name" value="TM2"/>
    <property type="match status" value="1"/>
</dbReference>
<reference evidence="10 11" key="1">
    <citation type="submission" date="2016-09" db="EMBL/GenBank/DDBJ databases">
        <title>Complete genome sequence of microbes from the polar regions.</title>
        <authorList>
            <person name="Liao L."/>
            <person name="Chen B."/>
        </authorList>
    </citation>
    <scope>NUCLEOTIDE SEQUENCE [LARGE SCALE GENOMIC DNA]</scope>
    <source>
        <strain evidence="10 11">ZS314</strain>
    </source>
</reference>
<feature type="transmembrane region" description="Helical" evidence="8">
    <location>
        <begin position="27"/>
        <end position="47"/>
    </location>
</feature>
<feature type="transmembrane region" description="Helical" evidence="8">
    <location>
        <begin position="96"/>
        <end position="118"/>
    </location>
</feature>